<keyword evidence="2" id="KW-0804">Transcription</keyword>
<reference evidence="5" key="1">
    <citation type="journal article" date="2023" name="Nat. Commun.">
        <title>Diploid and tetraploid genomes of Acorus and the evolution of monocots.</title>
        <authorList>
            <person name="Ma L."/>
            <person name="Liu K.W."/>
            <person name="Li Z."/>
            <person name="Hsiao Y.Y."/>
            <person name="Qi Y."/>
            <person name="Fu T."/>
            <person name="Tang G.D."/>
            <person name="Zhang D."/>
            <person name="Sun W.H."/>
            <person name="Liu D.K."/>
            <person name="Li Y."/>
            <person name="Chen G.Z."/>
            <person name="Liu X.D."/>
            <person name="Liao X.Y."/>
            <person name="Jiang Y.T."/>
            <person name="Yu X."/>
            <person name="Hao Y."/>
            <person name="Huang J."/>
            <person name="Zhao X.W."/>
            <person name="Ke S."/>
            <person name="Chen Y.Y."/>
            <person name="Wu W.L."/>
            <person name="Hsu J.L."/>
            <person name="Lin Y.F."/>
            <person name="Huang M.D."/>
            <person name="Li C.Y."/>
            <person name="Huang L."/>
            <person name="Wang Z.W."/>
            <person name="Zhao X."/>
            <person name="Zhong W.Y."/>
            <person name="Peng D.H."/>
            <person name="Ahmad S."/>
            <person name="Lan S."/>
            <person name="Zhang J.S."/>
            <person name="Tsai W.C."/>
            <person name="Van de Peer Y."/>
            <person name="Liu Z.J."/>
        </authorList>
    </citation>
    <scope>NUCLEOTIDE SEQUENCE</scope>
    <source>
        <strain evidence="5">CP</strain>
    </source>
</reference>
<comment type="similarity">
    <text evidence="1">Belongs to the mTERF family.</text>
</comment>
<keyword evidence="2" id="KW-0806">Transcription termination</keyword>
<evidence type="ECO:0000313" key="5">
    <source>
        <dbReference type="EMBL" id="KAK1294288.1"/>
    </source>
</evidence>
<dbReference type="GO" id="GO:0006353">
    <property type="term" value="P:DNA-templated transcription termination"/>
    <property type="evidence" value="ECO:0007669"/>
    <property type="project" value="UniProtKB-KW"/>
</dbReference>
<protein>
    <submittedName>
        <fullName evidence="5">Uncharacterized protein</fullName>
    </submittedName>
</protein>
<evidence type="ECO:0000256" key="4">
    <source>
        <dbReference type="SAM" id="MobiDB-lite"/>
    </source>
</evidence>
<dbReference type="Gene3D" id="1.25.70.10">
    <property type="entry name" value="Transcription termination factor 3, mitochondrial"/>
    <property type="match status" value="1"/>
</dbReference>
<keyword evidence="6" id="KW-1185">Reference proteome</keyword>
<sequence>MLRLLCKNLSQTRPFAESTPPPPSLTTTKSILNGTHSRFLENPSPKSITHLTNRPKKGDPSPTTVSYLINSCGLSPESALKVSVRIKSTEKADSVIAFFKNHGFSQTHITSMITRHPKLLSYDPDKTLKPKMEFFLHKVGFSASHLVELVSTSPQMLDGSLERRLIPSFDFLKGIVGSDENAIAAISRSPQLLRHDLPIILSSKAALLRGNGMRESDISRCIMKYPRDFHVSHDRFIEAVSEIKKIGFDPLSRSYTEALHVMLGMSSSNWQRKCEVYKSLGFSEDELLKIFKKYPVGMQLSETKIRKGMEFFMKCLNWDPSAISKYPVALNLSLEKRIIPRYTVMQMLLSNGLLKKDVNWGAIFMLKEKDFLKKFVNKYQGEAPKLMEAYSKEVGV</sequence>
<evidence type="ECO:0000256" key="1">
    <source>
        <dbReference type="ARBA" id="ARBA00007692"/>
    </source>
</evidence>
<dbReference type="EMBL" id="JAUJYO010000016">
    <property type="protein sequence ID" value="KAK1294288.1"/>
    <property type="molecule type" value="Genomic_DNA"/>
</dbReference>
<dbReference type="InterPro" id="IPR038538">
    <property type="entry name" value="MTERF_sf"/>
</dbReference>
<accession>A0AAV9D142</accession>
<dbReference type="FunFam" id="1.25.70.10:FF:000001">
    <property type="entry name" value="Mitochondrial transcription termination factor-like"/>
    <property type="match status" value="1"/>
</dbReference>
<dbReference type="PANTHER" id="PTHR13068">
    <property type="entry name" value="CGI-12 PROTEIN-RELATED"/>
    <property type="match status" value="1"/>
</dbReference>
<dbReference type="AlphaFoldDB" id="A0AAV9D142"/>
<name>A0AAV9D142_ACOCL</name>
<evidence type="ECO:0000313" key="6">
    <source>
        <dbReference type="Proteomes" id="UP001180020"/>
    </source>
</evidence>
<dbReference type="InterPro" id="IPR003690">
    <property type="entry name" value="MTERF"/>
</dbReference>
<comment type="caution">
    <text evidence="5">The sequence shown here is derived from an EMBL/GenBank/DDBJ whole genome shotgun (WGS) entry which is preliminary data.</text>
</comment>
<keyword evidence="2" id="KW-0805">Transcription regulation</keyword>
<proteinExistence type="inferred from homology"/>
<reference evidence="5" key="2">
    <citation type="submission" date="2023-06" db="EMBL/GenBank/DDBJ databases">
        <authorList>
            <person name="Ma L."/>
            <person name="Liu K.-W."/>
            <person name="Li Z."/>
            <person name="Hsiao Y.-Y."/>
            <person name="Qi Y."/>
            <person name="Fu T."/>
            <person name="Tang G."/>
            <person name="Zhang D."/>
            <person name="Sun W.-H."/>
            <person name="Liu D.-K."/>
            <person name="Li Y."/>
            <person name="Chen G.-Z."/>
            <person name="Liu X.-D."/>
            <person name="Liao X.-Y."/>
            <person name="Jiang Y.-T."/>
            <person name="Yu X."/>
            <person name="Hao Y."/>
            <person name="Huang J."/>
            <person name="Zhao X.-W."/>
            <person name="Ke S."/>
            <person name="Chen Y.-Y."/>
            <person name="Wu W.-L."/>
            <person name="Hsu J.-L."/>
            <person name="Lin Y.-F."/>
            <person name="Huang M.-D."/>
            <person name="Li C.-Y."/>
            <person name="Huang L."/>
            <person name="Wang Z.-W."/>
            <person name="Zhao X."/>
            <person name="Zhong W.-Y."/>
            <person name="Peng D.-H."/>
            <person name="Ahmad S."/>
            <person name="Lan S."/>
            <person name="Zhang J.-S."/>
            <person name="Tsai W.-C."/>
            <person name="Van De Peer Y."/>
            <person name="Liu Z.-J."/>
        </authorList>
    </citation>
    <scope>NUCLEOTIDE SEQUENCE</scope>
    <source>
        <strain evidence="5">CP</strain>
        <tissue evidence="5">Leaves</tissue>
    </source>
</reference>
<dbReference type="GO" id="GO:0003676">
    <property type="term" value="F:nucleic acid binding"/>
    <property type="evidence" value="ECO:0007669"/>
    <property type="project" value="InterPro"/>
</dbReference>
<keyword evidence="3" id="KW-0809">Transit peptide</keyword>
<organism evidence="5 6">
    <name type="scientific">Acorus calamus</name>
    <name type="common">Sweet flag</name>
    <dbReference type="NCBI Taxonomy" id="4465"/>
    <lineage>
        <taxon>Eukaryota</taxon>
        <taxon>Viridiplantae</taxon>
        <taxon>Streptophyta</taxon>
        <taxon>Embryophyta</taxon>
        <taxon>Tracheophyta</taxon>
        <taxon>Spermatophyta</taxon>
        <taxon>Magnoliopsida</taxon>
        <taxon>Liliopsida</taxon>
        <taxon>Acoraceae</taxon>
        <taxon>Acorus</taxon>
    </lineage>
</organism>
<evidence type="ECO:0000256" key="2">
    <source>
        <dbReference type="ARBA" id="ARBA00022472"/>
    </source>
</evidence>
<dbReference type="SMART" id="SM00733">
    <property type="entry name" value="Mterf"/>
    <property type="match status" value="7"/>
</dbReference>
<dbReference type="Proteomes" id="UP001180020">
    <property type="component" value="Unassembled WGS sequence"/>
</dbReference>
<feature type="region of interest" description="Disordered" evidence="4">
    <location>
        <begin position="38"/>
        <end position="62"/>
    </location>
</feature>
<evidence type="ECO:0000256" key="3">
    <source>
        <dbReference type="ARBA" id="ARBA00022946"/>
    </source>
</evidence>
<gene>
    <name evidence="5" type="ORF">QJS10_CPA16g01211</name>
</gene>
<dbReference type="Pfam" id="PF02536">
    <property type="entry name" value="mTERF"/>
    <property type="match status" value="2"/>
</dbReference>
<dbReference type="PANTHER" id="PTHR13068:SF236">
    <property type="entry name" value="OS02G0749800 PROTEIN"/>
    <property type="match status" value="1"/>
</dbReference>